<dbReference type="VEuPathDB" id="PlasmoDB:PVLDE_0800230"/>
<dbReference type="Proteomes" id="UP000515308">
    <property type="component" value="Chromosome PVLDE_08"/>
</dbReference>
<dbReference type="InterPro" id="IPR006486">
    <property type="entry name" value="PYST_A"/>
</dbReference>
<keyword evidence="1" id="KW-0732">Signal</keyword>
<organism evidence="2 3">
    <name type="scientific">Plasmodium vinckei lentum</name>
    <dbReference type="NCBI Taxonomy" id="138297"/>
    <lineage>
        <taxon>Eukaryota</taxon>
        <taxon>Sar</taxon>
        <taxon>Alveolata</taxon>
        <taxon>Apicomplexa</taxon>
        <taxon>Aconoidasida</taxon>
        <taxon>Haemosporida</taxon>
        <taxon>Plasmodiidae</taxon>
        <taxon>Plasmodium</taxon>
        <taxon>Plasmodium (Vinckeia)</taxon>
    </lineage>
</organism>
<proteinExistence type="predicted"/>
<dbReference type="NCBIfam" id="TIGR01599">
    <property type="entry name" value="PYST-A"/>
    <property type="match status" value="1"/>
</dbReference>
<feature type="chain" id="PRO_5028009825" evidence="1">
    <location>
        <begin position="26"/>
        <end position="264"/>
    </location>
</feature>
<sequence>MNKFYIQIVFFLLSVSVYLNNKTLATELASGKATTSNSQNRYSTPEEIYAENKHLLCTDLNETINAGKLMNEAALHLIYHATHINDYKPFKTKHGNDMVSYKKKHGRTDIIKVYYSVNDPNMYNHLINDIWDPNTPNTFNTGTVKIVRVYNPNLVMVQQRYKKDSKGSQKYFYALAKKVEISDDATVIAMASANINDYNPYNKENKNAVIENAKLFKTDVDPENDIRNGKLKKVFVNITGYLIQKSRNRVDLAYVESIDGHSSF</sequence>
<feature type="signal peptide" evidence="1">
    <location>
        <begin position="1"/>
        <end position="25"/>
    </location>
</feature>
<protein>
    <submittedName>
        <fullName evidence="2">Fam-a protein</fullName>
    </submittedName>
</protein>
<dbReference type="SUPFAM" id="SSF55961">
    <property type="entry name" value="Bet v1-like"/>
    <property type="match status" value="1"/>
</dbReference>
<dbReference type="EMBL" id="LR865370">
    <property type="protein sequence ID" value="CAD2089781.1"/>
    <property type="molecule type" value="Genomic_DNA"/>
</dbReference>
<dbReference type="AlphaFoldDB" id="A0A6V7S150"/>
<evidence type="ECO:0000313" key="2">
    <source>
        <dbReference type="EMBL" id="CAD2089781.1"/>
    </source>
</evidence>
<evidence type="ECO:0000256" key="1">
    <source>
        <dbReference type="SAM" id="SignalP"/>
    </source>
</evidence>
<reference evidence="2 3" key="1">
    <citation type="submission" date="2020-08" db="EMBL/GenBank/DDBJ databases">
        <authorList>
            <person name="Ramaprasad A."/>
        </authorList>
    </citation>
    <scope>NUCLEOTIDE SEQUENCE [LARGE SCALE GENOMIC DNA]</scope>
</reference>
<name>A0A6V7S150_PLAVN</name>
<accession>A0A6V7S150</accession>
<gene>
    <name evidence="2" type="ORF">PVLDE_0800230</name>
</gene>
<evidence type="ECO:0000313" key="3">
    <source>
        <dbReference type="Proteomes" id="UP000515308"/>
    </source>
</evidence>